<name>A0A4V2USB2_9FIRM</name>
<dbReference type="Gene3D" id="3.40.50.880">
    <property type="match status" value="1"/>
</dbReference>
<dbReference type="RefSeq" id="WP_132379567.1">
    <property type="nucleotide sequence ID" value="NZ_DAIPCY010000068.1"/>
</dbReference>
<sequence>MKKASVFLADGFEEVEGLTAVDLLRRAGVEVSTISITGRQDIHGAHDIIVKADALFEGRDFSDVDMLVLPGGMPGTLHLQEHTGLQKLLEEQYAKEKYIGAICAAPSVLGSLSFLQGRRACSYPSVEEKLTGAEVVQDSVVADGNIVTSRGVGTAIPFALELISILCGRERAEEIKKSIVFIEAL</sequence>
<dbReference type="InterPro" id="IPR002818">
    <property type="entry name" value="DJ-1/PfpI"/>
</dbReference>
<dbReference type="PANTHER" id="PTHR48094:SF12">
    <property type="entry name" value="PARKINSON DISEASE PROTEIN 7 HOMOLOG"/>
    <property type="match status" value="1"/>
</dbReference>
<dbReference type="EMBL" id="SLZZ01000005">
    <property type="protein sequence ID" value="TCS80682.1"/>
    <property type="molecule type" value="Genomic_DNA"/>
</dbReference>
<dbReference type="Pfam" id="PF01965">
    <property type="entry name" value="DJ-1_PfpI"/>
    <property type="match status" value="1"/>
</dbReference>
<gene>
    <name evidence="2" type="ORF">EDD59_10563</name>
</gene>
<dbReference type="SUPFAM" id="SSF52317">
    <property type="entry name" value="Class I glutamine amidotransferase-like"/>
    <property type="match status" value="1"/>
</dbReference>
<dbReference type="InterPro" id="IPR006287">
    <property type="entry name" value="DJ-1"/>
</dbReference>
<evidence type="ECO:0000313" key="3">
    <source>
        <dbReference type="Proteomes" id="UP000295726"/>
    </source>
</evidence>
<proteinExistence type="predicted"/>
<evidence type="ECO:0000259" key="1">
    <source>
        <dbReference type="Pfam" id="PF01965"/>
    </source>
</evidence>
<organism evidence="2 3">
    <name type="scientific">Muricomes intestini</name>
    <dbReference type="NCBI Taxonomy" id="1796634"/>
    <lineage>
        <taxon>Bacteria</taxon>
        <taxon>Bacillati</taxon>
        <taxon>Bacillota</taxon>
        <taxon>Clostridia</taxon>
        <taxon>Lachnospirales</taxon>
        <taxon>Lachnospiraceae</taxon>
        <taxon>Muricomes</taxon>
    </lineage>
</organism>
<dbReference type="InterPro" id="IPR050325">
    <property type="entry name" value="Prot/Nucl_acid_deglycase"/>
</dbReference>
<dbReference type="NCBIfam" id="TIGR01383">
    <property type="entry name" value="not_thiJ"/>
    <property type="match status" value="1"/>
</dbReference>
<dbReference type="OrthoDB" id="9800516at2"/>
<dbReference type="PANTHER" id="PTHR48094">
    <property type="entry name" value="PROTEIN/NUCLEIC ACID DEGLYCASE DJ-1-RELATED"/>
    <property type="match status" value="1"/>
</dbReference>
<keyword evidence="3" id="KW-1185">Reference proteome</keyword>
<dbReference type="InterPro" id="IPR029062">
    <property type="entry name" value="Class_I_gatase-like"/>
</dbReference>
<feature type="domain" description="DJ-1/PfpI" evidence="1">
    <location>
        <begin position="2"/>
        <end position="163"/>
    </location>
</feature>
<reference evidence="2 3" key="1">
    <citation type="submission" date="2019-03" db="EMBL/GenBank/DDBJ databases">
        <title>Genomic Encyclopedia of Type Strains, Phase IV (KMG-IV): sequencing the most valuable type-strain genomes for metagenomic binning, comparative biology and taxonomic classification.</title>
        <authorList>
            <person name="Goeker M."/>
        </authorList>
    </citation>
    <scope>NUCLEOTIDE SEQUENCE [LARGE SCALE GENOMIC DNA]</scope>
    <source>
        <strain evidence="2 3">DSM 29489</strain>
    </source>
</reference>
<accession>A0A4V2USB2</accession>
<evidence type="ECO:0000313" key="2">
    <source>
        <dbReference type="EMBL" id="TCS80682.1"/>
    </source>
</evidence>
<dbReference type="GO" id="GO:0005737">
    <property type="term" value="C:cytoplasm"/>
    <property type="evidence" value="ECO:0007669"/>
    <property type="project" value="TreeGrafter"/>
</dbReference>
<dbReference type="Proteomes" id="UP000295726">
    <property type="component" value="Unassembled WGS sequence"/>
</dbReference>
<dbReference type="CDD" id="cd03135">
    <property type="entry name" value="GATase1_DJ-1"/>
    <property type="match status" value="1"/>
</dbReference>
<protein>
    <submittedName>
        <fullName evidence="2">4-methyl-5(B-hydroxyethyl)-thiazole monophosphate biosynthesis</fullName>
    </submittedName>
</protein>
<dbReference type="AlphaFoldDB" id="A0A4V2USB2"/>
<comment type="caution">
    <text evidence="2">The sequence shown here is derived from an EMBL/GenBank/DDBJ whole genome shotgun (WGS) entry which is preliminary data.</text>
</comment>